<dbReference type="Pfam" id="PF10412">
    <property type="entry name" value="TrwB_AAD_bind"/>
    <property type="match status" value="1"/>
</dbReference>
<dbReference type="AlphaFoldDB" id="A0A7Z0I171"/>
<feature type="domain" description="Helicase HerA central" evidence="2">
    <location>
        <begin position="359"/>
        <end position="405"/>
    </location>
</feature>
<organism evidence="4 5">
    <name type="scientific">Rhabdonatronobacter sediminivivens</name>
    <dbReference type="NCBI Taxonomy" id="2743469"/>
    <lineage>
        <taxon>Bacteria</taxon>
        <taxon>Pseudomonadati</taxon>
        <taxon>Pseudomonadota</taxon>
        <taxon>Alphaproteobacteria</taxon>
        <taxon>Rhodobacterales</taxon>
        <taxon>Paracoccaceae</taxon>
        <taxon>Rhabdonatronobacter</taxon>
    </lineage>
</organism>
<evidence type="ECO:0000313" key="5">
    <source>
        <dbReference type="Proteomes" id="UP000529417"/>
    </source>
</evidence>
<gene>
    <name evidence="4" type="ORF">HUK65_13670</name>
</gene>
<feature type="region of interest" description="Disordered" evidence="1">
    <location>
        <begin position="1"/>
        <end position="29"/>
    </location>
</feature>
<name>A0A7Z0I171_9RHOB</name>
<protein>
    <submittedName>
        <fullName evidence="4">DUF853 family protein</fullName>
    </submittedName>
</protein>
<dbReference type="InterPro" id="IPR051162">
    <property type="entry name" value="T4SS_component"/>
</dbReference>
<dbReference type="SUPFAM" id="SSF52540">
    <property type="entry name" value="P-loop containing nucleoside triphosphate hydrolases"/>
    <property type="match status" value="1"/>
</dbReference>
<keyword evidence="5" id="KW-1185">Reference proteome</keyword>
<proteinExistence type="predicted"/>
<dbReference type="Pfam" id="PF01935">
    <property type="entry name" value="DUF87"/>
    <property type="match status" value="1"/>
</dbReference>
<evidence type="ECO:0000256" key="1">
    <source>
        <dbReference type="SAM" id="MobiDB-lite"/>
    </source>
</evidence>
<dbReference type="InterPro" id="IPR019476">
    <property type="entry name" value="T4SS_TraD_DNA-bd"/>
</dbReference>
<dbReference type="RefSeq" id="WP_179906837.1">
    <property type="nucleotide sequence ID" value="NZ_JACBXS010000031.1"/>
</dbReference>
<dbReference type="InterPro" id="IPR027417">
    <property type="entry name" value="P-loop_NTPase"/>
</dbReference>
<evidence type="ECO:0000259" key="3">
    <source>
        <dbReference type="Pfam" id="PF10412"/>
    </source>
</evidence>
<dbReference type="PANTHER" id="PTHR30121:SF6">
    <property type="entry name" value="SLR6007 PROTEIN"/>
    <property type="match status" value="1"/>
</dbReference>
<dbReference type="InterPro" id="IPR002789">
    <property type="entry name" value="HerA_central"/>
</dbReference>
<dbReference type="Proteomes" id="UP000529417">
    <property type="component" value="Unassembled WGS sequence"/>
</dbReference>
<dbReference type="CDD" id="cd01127">
    <property type="entry name" value="TrwB_TraG_TraD_VirD4"/>
    <property type="match status" value="1"/>
</dbReference>
<sequence length="732" mass="78639">MDYQHHAASTRDTPCAEDVPDHPDPHGPEYPFAAPSVETRCTALRLRPVGAAPAAILPARSALLWDLPAAGSAFTRRLELTYLLRRAHPLELALNVITSWTPGFDGAPSRVPLRELQALAGVALPGFAPVAPELPVLVGETLRLPPPCVDVLDSARTTDGTRPAPHCALQSAARALLIARHDTIMPGLDPCLVALTETGHDLDLVLELSAGPIPAATLRALREAAARLQAVLHTGAAQAPEQLAWCFARVRRWLAGVGLLRNVEIRLRFHRDADPGVARIAATMLYSTSRGSAAISPAHIDLSTALPPETPAPAIVPDYRTLEAVRRVAATRYRRPPRGPGLLLGSDAAGRKQMIAADDLRQHCYVIGATGTGKSSLLRSMIRQDMVAGVPVVVCDPHGDLHSEVLADMSPEQRYRAIIADVADFEHPFTLNILDVRGPHPSIQRNFIANQLIALFKTVYGANKEAFGPMFESYFRAALLLLMEGNGSAASLADMERVFGDTAFRRTLLEQCQDPQIRSFWHNIALKAGGDASLNTIAPYITSKLAQLSGNALIRPILCTARTSLDLSAALSEGRSVFVNLAKGLVGGPDASILGGIITVRLIAAAMARTRESRERRLVRVYLDEFPSYGAHGLLADAMAEIRKFGLSLVLANQSVAQIDGRGPDLAHAILANCGTLLGFRLGPQDASDIAHWLGPEVAPDQLLRLPNYQFVARTLRDGVPQAPVRLTCAQG</sequence>
<dbReference type="Gene3D" id="3.40.50.300">
    <property type="entry name" value="P-loop containing nucleotide triphosphate hydrolases"/>
    <property type="match status" value="2"/>
</dbReference>
<feature type="domain" description="Type IV secretion system coupling protein TraD DNA-binding" evidence="3">
    <location>
        <begin position="605"/>
        <end position="696"/>
    </location>
</feature>
<accession>A0A7Z0I171</accession>
<comment type="caution">
    <text evidence="4">The sequence shown here is derived from an EMBL/GenBank/DDBJ whole genome shotgun (WGS) entry which is preliminary data.</text>
</comment>
<dbReference type="PANTHER" id="PTHR30121">
    <property type="entry name" value="UNCHARACTERIZED PROTEIN YJGR-RELATED"/>
    <property type="match status" value="1"/>
</dbReference>
<evidence type="ECO:0000259" key="2">
    <source>
        <dbReference type="Pfam" id="PF01935"/>
    </source>
</evidence>
<reference evidence="4 5" key="1">
    <citation type="journal article" date="2000" name="Arch. Microbiol.">
        <title>Rhodobaca bogoriensis gen. nov. and sp. nov., an alkaliphilic purple nonsulfur bacterium from African Rift Valley soda lakes.</title>
        <authorList>
            <person name="Milford A.D."/>
            <person name="Achenbach L.A."/>
            <person name="Jung D.O."/>
            <person name="Madigan M.T."/>
        </authorList>
    </citation>
    <scope>NUCLEOTIDE SEQUENCE [LARGE SCALE GENOMIC DNA]</scope>
    <source>
        <strain evidence="4 5">2376</strain>
    </source>
</reference>
<evidence type="ECO:0000313" key="4">
    <source>
        <dbReference type="EMBL" id="NYS26038.1"/>
    </source>
</evidence>
<dbReference type="EMBL" id="JACBXS010000031">
    <property type="protein sequence ID" value="NYS26038.1"/>
    <property type="molecule type" value="Genomic_DNA"/>
</dbReference>